<keyword evidence="2" id="KW-1185">Reference proteome</keyword>
<organism evidence="2 3">
    <name type="scientific">Limulus polyphemus</name>
    <name type="common">Atlantic horseshoe crab</name>
    <dbReference type="NCBI Taxonomy" id="6850"/>
    <lineage>
        <taxon>Eukaryota</taxon>
        <taxon>Metazoa</taxon>
        <taxon>Ecdysozoa</taxon>
        <taxon>Arthropoda</taxon>
        <taxon>Chelicerata</taxon>
        <taxon>Merostomata</taxon>
        <taxon>Xiphosura</taxon>
        <taxon>Limulidae</taxon>
        <taxon>Limulus</taxon>
    </lineage>
</organism>
<gene>
    <name evidence="3 4" type="primary">LOC106458753</name>
</gene>
<dbReference type="RefSeq" id="XP_022240772.1">
    <property type="nucleotide sequence ID" value="XM_022385064.1"/>
</dbReference>
<dbReference type="SUPFAM" id="SSF57625">
    <property type="entry name" value="Invertebrate chitin-binding proteins"/>
    <property type="match status" value="1"/>
</dbReference>
<sequence length="115" mass="13663">MWRHVAFIGLCFAVIAAVYSKALHRVKRWEEFPDVEFTFDCNTRAVGFYADLEFDCKIFHMCDAYGRRVPYICPNETMFNQEFRICDWSYSVNCADAPNWYYLNELTYATDPPRP</sequence>
<evidence type="ECO:0000313" key="4">
    <source>
        <dbReference type="RefSeq" id="XP_022240772.1"/>
    </source>
</evidence>
<dbReference type="InterPro" id="IPR036508">
    <property type="entry name" value="Chitin-bd_dom_sf"/>
</dbReference>
<dbReference type="InterPro" id="IPR052976">
    <property type="entry name" value="Scoloptoxin-like"/>
</dbReference>
<protein>
    <submittedName>
        <fullName evidence="3 4">Uncharacterized protein LOC106458753</fullName>
    </submittedName>
</protein>
<dbReference type="Gene3D" id="2.170.140.10">
    <property type="entry name" value="Chitin binding domain"/>
    <property type="match status" value="1"/>
</dbReference>
<dbReference type="InterPro" id="IPR002557">
    <property type="entry name" value="Chitin-bd_dom"/>
</dbReference>
<accession>A0ABM1B2Z3</accession>
<dbReference type="Proteomes" id="UP000694941">
    <property type="component" value="Unplaced"/>
</dbReference>
<dbReference type="GeneID" id="106458753"/>
<feature type="domain" description="Chitin-binding type-2" evidence="1">
    <location>
        <begin position="38"/>
        <end position="96"/>
    </location>
</feature>
<evidence type="ECO:0000259" key="1">
    <source>
        <dbReference type="PROSITE" id="PS50940"/>
    </source>
</evidence>
<name>A0ABM1B2Z3_LIMPO</name>
<dbReference type="PROSITE" id="PS50940">
    <property type="entry name" value="CHIT_BIND_II"/>
    <property type="match status" value="1"/>
</dbReference>
<dbReference type="PANTHER" id="PTHR22933:SF43">
    <property type="entry name" value="LP10131P"/>
    <property type="match status" value="1"/>
</dbReference>
<dbReference type="PANTHER" id="PTHR22933">
    <property type="entry name" value="FI18007P1-RELATED"/>
    <property type="match status" value="1"/>
</dbReference>
<dbReference type="SMART" id="SM00494">
    <property type="entry name" value="ChtBD2"/>
    <property type="match status" value="1"/>
</dbReference>
<evidence type="ECO:0000313" key="2">
    <source>
        <dbReference type="Proteomes" id="UP000694941"/>
    </source>
</evidence>
<proteinExistence type="predicted"/>
<dbReference type="Pfam" id="PF01607">
    <property type="entry name" value="CBM_14"/>
    <property type="match status" value="1"/>
</dbReference>
<reference evidence="3 4" key="1">
    <citation type="submission" date="2025-05" db="UniProtKB">
        <authorList>
            <consortium name="RefSeq"/>
        </authorList>
    </citation>
    <scope>IDENTIFICATION</scope>
    <source>
        <tissue evidence="3 4">Muscle</tissue>
    </source>
</reference>
<dbReference type="RefSeq" id="XP_013773748.1">
    <property type="nucleotide sequence ID" value="XM_013918294.2"/>
</dbReference>
<evidence type="ECO:0000313" key="3">
    <source>
        <dbReference type="RefSeq" id="XP_013773748.1"/>
    </source>
</evidence>